<dbReference type="PROSITE" id="PS00211">
    <property type="entry name" value="ABC_TRANSPORTER_1"/>
    <property type="match status" value="1"/>
</dbReference>
<dbReference type="InterPro" id="IPR027417">
    <property type="entry name" value="P-loop_NTPase"/>
</dbReference>
<keyword evidence="16" id="KW-1185">Reference proteome</keyword>
<dbReference type="Proteomes" id="UP000738349">
    <property type="component" value="Unassembled WGS sequence"/>
</dbReference>
<dbReference type="Gene3D" id="1.20.1560.10">
    <property type="entry name" value="ABC transporter type 1, transmembrane domain"/>
    <property type="match status" value="1"/>
</dbReference>
<evidence type="ECO:0000313" key="16">
    <source>
        <dbReference type="Proteomes" id="UP000738349"/>
    </source>
</evidence>
<evidence type="ECO:0000259" key="14">
    <source>
        <dbReference type="PROSITE" id="PS50929"/>
    </source>
</evidence>
<dbReference type="InterPro" id="IPR036640">
    <property type="entry name" value="ABC1_TM_sf"/>
</dbReference>
<keyword evidence="3 11" id="KW-0812">Transmembrane</keyword>
<comment type="subcellular location">
    <subcellularLocation>
        <location evidence="1">Membrane</location>
        <topology evidence="1">Multi-pass membrane protein</topology>
    </subcellularLocation>
</comment>
<comment type="caution">
    <text evidence="15">The sequence shown here is derived from an EMBL/GenBank/DDBJ whole genome shotgun (WGS) entry which is preliminary data.</text>
</comment>
<keyword evidence="5" id="KW-0547">Nucleotide-binding</keyword>
<dbReference type="InterPro" id="IPR003593">
    <property type="entry name" value="AAA+_ATPase"/>
</dbReference>
<feature type="region of interest" description="Disordered" evidence="10">
    <location>
        <begin position="100"/>
        <end position="122"/>
    </location>
</feature>
<dbReference type="GO" id="GO:0140359">
    <property type="term" value="F:ABC-type transporter activity"/>
    <property type="evidence" value="ECO:0007669"/>
    <property type="project" value="InterPro"/>
</dbReference>
<proteinExistence type="inferred from homology"/>
<keyword evidence="6" id="KW-0067">ATP-binding</keyword>
<dbReference type="FunFam" id="3.40.50.300:FF:001638">
    <property type="entry name" value="NACHT and WD40 domain protein"/>
    <property type="match status" value="1"/>
</dbReference>
<accession>A0A9P9IME6</accession>
<dbReference type="AlphaFoldDB" id="A0A9P9IME6"/>
<evidence type="ECO:0000256" key="11">
    <source>
        <dbReference type="SAM" id="Phobius"/>
    </source>
</evidence>
<feature type="domain" description="ABC transmembrane type-1" evidence="14">
    <location>
        <begin position="611"/>
        <end position="888"/>
    </location>
</feature>
<evidence type="ECO:0000256" key="1">
    <source>
        <dbReference type="ARBA" id="ARBA00004141"/>
    </source>
</evidence>
<dbReference type="SUPFAM" id="SSF52540">
    <property type="entry name" value="P-loop containing nucleoside triphosphate hydrolases"/>
    <property type="match status" value="1"/>
</dbReference>
<dbReference type="SUPFAM" id="SSF90123">
    <property type="entry name" value="ABC transporter transmembrane region"/>
    <property type="match status" value="1"/>
</dbReference>
<dbReference type="PANTHER" id="PTHR24221:SF651">
    <property type="entry name" value="HEAVY METAL TOLERANCE PROTEIN"/>
    <property type="match status" value="1"/>
</dbReference>
<reference evidence="15" key="1">
    <citation type="journal article" date="2021" name="Nat. Commun.">
        <title>Genetic determinants of endophytism in the Arabidopsis root mycobiome.</title>
        <authorList>
            <person name="Mesny F."/>
            <person name="Miyauchi S."/>
            <person name="Thiergart T."/>
            <person name="Pickel B."/>
            <person name="Atanasova L."/>
            <person name="Karlsson M."/>
            <person name="Huettel B."/>
            <person name="Barry K.W."/>
            <person name="Haridas S."/>
            <person name="Chen C."/>
            <person name="Bauer D."/>
            <person name="Andreopoulos W."/>
            <person name="Pangilinan J."/>
            <person name="LaButti K."/>
            <person name="Riley R."/>
            <person name="Lipzen A."/>
            <person name="Clum A."/>
            <person name="Drula E."/>
            <person name="Henrissat B."/>
            <person name="Kohler A."/>
            <person name="Grigoriev I.V."/>
            <person name="Martin F.M."/>
            <person name="Hacquard S."/>
        </authorList>
    </citation>
    <scope>NUCLEOTIDE SEQUENCE</scope>
    <source>
        <strain evidence="15">MPI-CAGE-AT-0147</strain>
    </source>
</reference>
<dbReference type="InterPro" id="IPR031359">
    <property type="entry name" value="NACHT_N"/>
</dbReference>
<dbReference type="GO" id="GO:0016887">
    <property type="term" value="F:ATP hydrolysis activity"/>
    <property type="evidence" value="ECO:0007669"/>
    <property type="project" value="InterPro"/>
</dbReference>
<dbReference type="Pfam" id="PF24883">
    <property type="entry name" value="NPHP3_N"/>
    <property type="match status" value="1"/>
</dbReference>
<dbReference type="InterPro" id="IPR007111">
    <property type="entry name" value="NACHT_NTPase"/>
</dbReference>
<dbReference type="InterPro" id="IPR017871">
    <property type="entry name" value="ABC_transporter-like_CS"/>
</dbReference>
<dbReference type="Gene3D" id="3.40.50.300">
    <property type="entry name" value="P-loop containing nucleotide triphosphate hydrolases"/>
    <property type="match status" value="2"/>
</dbReference>
<dbReference type="Pfam" id="PF00664">
    <property type="entry name" value="ABC_membrane"/>
    <property type="match status" value="1"/>
</dbReference>
<dbReference type="InterPro" id="IPR056884">
    <property type="entry name" value="NPHP3-like_N"/>
</dbReference>
<organism evidence="15 16">
    <name type="scientific">Dactylonectria macrodidyma</name>
    <dbReference type="NCBI Taxonomy" id="307937"/>
    <lineage>
        <taxon>Eukaryota</taxon>
        <taxon>Fungi</taxon>
        <taxon>Dikarya</taxon>
        <taxon>Ascomycota</taxon>
        <taxon>Pezizomycotina</taxon>
        <taxon>Sordariomycetes</taxon>
        <taxon>Hypocreomycetidae</taxon>
        <taxon>Hypocreales</taxon>
        <taxon>Nectriaceae</taxon>
        <taxon>Dactylonectria</taxon>
    </lineage>
</organism>
<name>A0A9P9IME6_9HYPO</name>
<evidence type="ECO:0000259" key="13">
    <source>
        <dbReference type="PROSITE" id="PS50893"/>
    </source>
</evidence>
<dbReference type="SMART" id="SM00382">
    <property type="entry name" value="AAA"/>
    <property type="match status" value="1"/>
</dbReference>
<dbReference type="Pfam" id="PF00005">
    <property type="entry name" value="ABC_tran"/>
    <property type="match status" value="1"/>
</dbReference>
<dbReference type="GO" id="GO:0005524">
    <property type="term" value="F:ATP binding"/>
    <property type="evidence" value="ECO:0007669"/>
    <property type="project" value="UniProtKB-KW"/>
</dbReference>
<dbReference type="PROSITE" id="PS50893">
    <property type="entry name" value="ABC_TRANSPORTER_2"/>
    <property type="match status" value="1"/>
</dbReference>
<dbReference type="EMBL" id="JAGMUV010000020">
    <property type="protein sequence ID" value="KAH7125852.1"/>
    <property type="molecule type" value="Genomic_DNA"/>
</dbReference>
<evidence type="ECO:0000256" key="6">
    <source>
        <dbReference type="ARBA" id="ARBA00022840"/>
    </source>
</evidence>
<feature type="domain" description="NACHT" evidence="12">
    <location>
        <begin position="392"/>
        <end position="556"/>
    </location>
</feature>
<protein>
    <submittedName>
        <fullName evidence="15">Uncharacterized protein</fullName>
    </submittedName>
</protein>
<keyword evidence="2" id="KW-0813">Transport</keyword>
<dbReference type="InterPro" id="IPR011527">
    <property type="entry name" value="ABC1_TM_dom"/>
</dbReference>
<feature type="transmembrane region" description="Helical" evidence="11">
    <location>
        <begin position="749"/>
        <end position="769"/>
    </location>
</feature>
<evidence type="ECO:0000256" key="2">
    <source>
        <dbReference type="ARBA" id="ARBA00022448"/>
    </source>
</evidence>
<evidence type="ECO:0000313" key="15">
    <source>
        <dbReference type="EMBL" id="KAH7125852.1"/>
    </source>
</evidence>
<keyword evidence="7 11" id="KW-1133">Transmembrane helix</keyword>
<dbReference type="Pfam" id="PF17100">
    <property type="entry name" value="NACHT_N"/>
    <property type="match status" value="1"/>
</dbReference>
<dbReference type="InterPro" id="IPR039421">
    <property type="entry name" value="Type_1_exporter"/>
</dbReference>
<evidence type="ECO:0000259" key="12">
    <source>
        <dbReference type="PROSITE" id="PS50837"/>
    </source>
</evidence>
<gene>
    <name evidence="15" type="ORF">EDB81DRAFT_810065</name>
</gene>
<evidence type="ECO:0000256" key="4">
    <source>
        <dbReference type="ARBA" id="ARBA00022737"/>
    </source>
</evidence>
<evidence type="ECO:0000256" key="3">
    <source>
        <dbReference type="ARBA" id="ARBA00022692"/>
    </source>
</evidence>
<feature type="region of interest" description="Disordered" evidence="10">
    <location>
        <begin position="19"/>
        <end position="44"/>
    </location>
</feature>
<evidence type="ECO:0000256" key="8">
    <source>
        <dbReference type="ARBA" id="ARBA00023136"/>
    </source>
</evidence>
<comment type="similarity">
    <text evidence="9">Belongs to the ABC transporter superfamily. ABCB family. Heavy Metal importer (TC 3.A.1.210) subfamily.</text>
</comment>
<dbReference type="InterPro" id="IPR003439">
    <property type="entry name" value="ABC_transporter-like_ATP-bd"/>
</dbReference>
<dbReference type="PROSITE" id="PS50929">
    <property type="entry name" value="ABC_TM1F"/>
    <property type="match status" value="1"/>
</dbReference>
<feature type="compositionally biased region" description="Polar residues" evidence="10">
    <location>
        <begin position="103"/>
        <end position="118"/>
    </location>
</feature>
<evidence type="ECO:0000256" key="10">
    <source>
        <dbReference type="SAM" id="MobiDB-lite"/>
    </source>
</evidence>
<dbReference type="OrthoDB" id="538223at2759"/>
<evidence type="ECO:0000256" key="9">
    <source>
        <dbReference type="ARBA" id="ARBA00024363"/>
    </source>
</evidence>
<dbReference type="FunFam" id="3.40.50.300:FF:000287">
    <property type="entry name" value="Multidrug ABC transporter ATP-binding protein"/>
    <property type="match status" value="1"/>
</dbReference>
<feature type="compositionally biased region" description="Polar residues" evidence="10">
    <location>
        <begin position="30"/>
        <end position="40"/>
    </location>
</feature>
<evidence type="ECO:0000256" key="5">
    <source>
        <dbReference type="ARBA" id="ARBA00022741"/>
    </source>
</evidence>
<sequence>MASVNPLEKLRFKFRTKRDGTHDAVAASVPQPTTTGSTAGRLSPHPAVLKASPALQETSDSLYSTQSLPERLWNRAYDALKEEDPQLVDTYERLLSHQLEGDPTSTDLSSQKNSIEQGSSEKRRYQMTQLVVAGLEKTGREANIKRDVEKGMQVVSSAKALMDTAVKAYPEASLAWAGVCIIIEMLANPVKQTSANREGIAYVISRMEWYWRLSSLLLDENKAKGNHGGLRDELEKHVIALYKTLLAYQMKSVYSYYRSRHVVFWRDVITLDDWSGTLETVYHAEKTVQEDSAAYNTESIKGHLENLAEAAKSQQETLLPGIHQAFRDHTAAQREMLQEKETMECLKHLRATDPRDDKKRIERIKGGFLTDASNWILHHPDFRHWRDDAQSQLLWIKGDPGKGKTMLLIGIIKELELTSALADNLTAKPAVLSYFFCQRSDSRLNNATAVLRGLIYLLVVQQPLLMSHLWKKYDHAGEGLFKDVNAFVALSEVFATMLRDPSITKAYIIVDALDECETDQKQLLDLIAENASASPRVKWIVSSRNRRDIERQLKLEDSGMKICLEMTHNAAAFYRPGKPHFKSWFEYSRGYFILSSYLWPEGEPWLQLLVLLSFLLIVGQRIVNILMPIQIGIIANTLLLSDRMPWEMLAWLMTFKFLHGGAGLLASTRSLLWIPVAQYSYRSLATAAFEHAHSLGLEFYLSKRTGEVLSTLNKASSVNQYLEQITFQVLPMIFDIIIAIIYFCSYYNAIYGAIIAIFAWSYLYFQIYLSRTRDDERHDMNEADQEEEAVKNDSITSYETVKYFNAEQYEFRRYKNSLQNFQDIQLKCFHGASTISICRTLAMISGFLIVTTLGAYEVSYGLRDVGSFVTLVAYFQQLQSPLDIFGTLCRPIGLAMMFAERFLELFKVQPAVVDSPNAKKLDRCEGRIRWSGVKFSYDWRKPTLQDLSFECVPGTTTAFVGESGGGKSTVFRLLYRYFNFNGSVEIDGHDVRELTIDSVRRHMGVVPQHTILFNETLMYNLRYANQNATDEEIFAACRLANIHDRIMTFPEGYRTEVGERGLRLSGGERQRVAIARMLLKNPKIMMLDEAMSSLDSSTEQEIQKGLRSVGKGRTMLIIAHRLSTVTHADQILVLHGGRIVEKGTHAELLALNGRYALMWEKQCTANEVVEERLPTPTSAG</sequence>
<feature type="domain" description="ABC transporter" evidence="13">
    <location>
        <begin position="928"/>
        <end position="1161"/>
    </location>
</feature>
<dbReference type="GO" id="GO:0005774">
    <property type="term" value="C:vacuolar membrane"/>
    <property type="evidence" value="ECO:0007669"/>
    <property type="project" value="TreeGrafter"/>
</dbReference>
<keyword evidence="4" id="KW-0677">Repeat</keyword>
<evidence type="ECO:0000256" key="7">
    <source>
        <dbReference type="ARBA" id="ARBA00022989"/>
    </source>
</evidence>
<dbReference type="PANTHER" id="PTHR24221">
    <property type="entry name" value="ATP-BINDING CASSETTE SUB-FAMILY B"/>
    <property type="match status" value="1"/>
</dbReference>
<dbReference type="PROSITE" id="PS50837">
    <property type="entry name" value="NACHT"/>
    <property type="match status" value="1"/>
</dbReference>
<keyword evidence="8 11" id="KW-0472">Membrane</keyword>